<evidence type="ECO:0000313" key="8">
    <source>
        <dbReference type="EMBL" id="MRH76323.1"/>
    </source>
</evidence>
<dbReference type="Gene3D" id="3.40.1280.10">
    <property type="match status" value="1"/>
</dbReference>
<dbReference type="CDD" id="cd18093">
    <property type="entry name" value="SpoU-like_TrmJ"/>
    <property type="match status" value="1"/>
</dbReference>
<evidence type="ECO:0000256" key="4">
    <source>
        <dbReference type="ARBA" id="ARBA00022691"/>
    </source>
</evidence>
<dbReference type="EMBL" id="WJPM01000017">
    <property type="protein sequence ID" value="MRH76323.1"/>
    <property type="molecule type" value="Genomic_DNA"/>
</dbReference>
<dbReference type="PIRSF" id="PIRSF004808">
    <property type="entry name" value="LasT"/>
    <property type="match status" value="1"/>
</dbReference>
<dbReference type="InterPro" id="IPR029028">
    <property type="entry name" value="Alpha/beta_knot_MTases"/>
</dbReference>
<accession>A0A6N7QIQ8</accession>
<dbReference type="SUPFAM" id="SSF75217">
    <property type="entry name" value="alpha/beta knot"/>
    <property type="match status" value="1"/>
</dbReference>
<dbReference type="Proteomes" id="UP000437931">
    <property type="component" value="Unassembled WGS sequence"/>
</dbReference>
<keyword evidence="9" id="KW-1185">Reference proteome</keyword>
<evidence type="ECO:0000256" key="1">
    <source>
        <dbReference type="ARBA" id="ARBA00007228"/>
    </source>
</evidence>
<dbReference type="GO" id="GO:0160206">
    <property type="term" value="F:tRNA (cytidine(32)/uridine(32)-2'-O)-methyltransferase activity"/>
    <property type="evidence" value="ECO:0007669"/>
    <property type="project" value="UniProtKB-EC"/>
</dbReference>
<dbReference type="EC" id="2.1.1.200" evidence="5"/>
<dbReference type="FunFam" id="3.40.1280.10:FF:000006">
    <property type="entry name" value="Uncharacterized tRNA/rRNA methyltransferase HI_0380"/>
    <property type="match status" value="1"/>
</dbReference>
<reference evidence="9 10" key="1">
    <citation type="submission" date="2019-11" db="EMBL/GenBank/DDBJ databases">
        <title>First report of rice panicle blight caused by Xanthomonas sp. in Iran.</title>
        <authorList>
            <person name="Mirghasempour S.A."/>
            <person name="Huang S."/>
            <person name="Brady C.L."/>
            <person name="Studholme D.J."/>
        </authorList>
    </citation>
    <scope>NUCLEOTIDE SEQUENCE [LARGE SCALE GENOMIC DNA]</scope>
    <source>
        <strain evidence="7 10">ASD011</strain>
        <strain evidence="9">SAM114</strain>
    </source>
</reference>
<name>A0A6N7QIQ8_9XANT</name>
<dbReference type="InterPro" id="IPR029026">
    <property type="entry name" value="tRNA_m1G_MTases_N"/>
</dbReference>
<evidence type="ECO:0000313" key="9">
    <source>
        <dbReference type="Proteomes" id="UP000437931"/>
    </source>
</evidence>
<protein>
    <recommendedName>
        <fullName evidence="5">tRNA (cytidine/uridine-2'-O-)-methyltransferase TrmJ</fullName>
        <ecNumber evidence="5">2.1.1.200</ecNumber>
    </recommendedName>
    <alternativeName>
        <fullName evidence="5">tRNA (cytidine(32)/uridine(32)-2'-O)-methyltransferase</fullName>
    </alternativeName>
    <alternativeName>
        <fullName evidence="5">tRNA Cm32/Um32 methyltransferase</fullName>
    </alternativeName>
</protein>
<dbReference type="InterPro" id="IPR004384">
    <property type="entry name" value="RNA_MeTrfase_TrmJ/LasT"/>
</dbReference>
<evidence type="ECO:0000259" key="6">
    <source>
        <dbReference type="Pfam" id="PF00588"/>
    </source>
</evidence>
<comment type="subcellular location">
    <subcellularLocation>
        <location evidence="5">Cytoplasm</location>
    </subcellularLocation>
</comment>
<comment type="subunit">
    <text evidence="5">Homodimer.</text>
</comment>
<organism evidence="7 10">
    <name type="scientific">Xanthomonas sontii</name>
    <dbReference type="NCBI Taxonomy" id="2650745"/>
    <lineage>
        <taxon>Bacteria</taxon>
        <taxon>Pseudomonadati</taxon>
        <taxon>Pseudomonadota</taxon>
        <taxon>Gammaproteobacteria</taxon>
        <taxon>Lysobacterales</taxon>
        <taxon>Lysobacteraceae</taxon>
        <taxon>Xanthomonas</taxon>
    </lineage>
</organism>
<dbReference type="Pfam" id="PF00588">
    <property type="entry name" value="SpoU_methylase"/>
    <property type="match status" value="1"/>
</dbReference>
<keyword evidence="4 5" id="KW-0949">S-adenosyl-L-methionine</keyword>
<dbReference type="PANTHER" id="PTHR42786:SF2">
    <property type="entry name" value="TRNA (CYTIDINE_URIDINE-2'-O-)-METHYLTRANSFERASE TRMJ"/>
    <property type="match status" value="1"/>
</dbReference>
<comment type="catalytic activity">
    <reaction evidence="5">
        <text>uridine(32) in tRNA + S-adenosyl-L-methionine = 2'-O-methyluridine(32) in tRNA + S-adenosyl-L-homocysteine + H(+)</text>
        <dbReference type="Rhea" id="RHEA:42936"/>
        <dbReference type="Rhea" id="RHEA-COMP:10107"/>
        <dbReference type="Rhea" id="RHEA-COMP:10290"/>
        <dbReference type="ChEBI" id="CHEBI:15378"/>
        <dbReference type="ChEBI" id="CHEBI:57856"/>
        <dbReference type="ChEBI" id="CHEBI:59789"/>
        <dbReference type="ChEBI" id="CHEBI:65315"/>
        <dbReference type="ChEBI" id="CHEBI:74478"/>
        <dbReference type="EC" id="2.1.1.200"/>
    </reaction>
</comment>
<dbReference type="AlphaFoldDB" id="A0A6N7QIQ8"/>
<comment type="caution">
    <text evidence="7">The sequence shown here is derived from an EMBL/GenBank/DDBJ whole genome shotgun (WGS) entry which is preliminary data.</text>
</comment>
<evidence type="ECO:0000313" key="7">
    <source>
        <dbReference type="EMBL" id="MRH02075.1"/>
    </source>
</evidence>
<reference evidence="8" key="2">
    <citation type="journal article" date="2020" name="Plant Dis.">
        <title>A Grain Rot of Rice in Iran Caused by a Xanthomonas Strain Closely Related to X. sacchari.</title>
        <authorList>
            <person name="Mirghasempour S.A."/>
            <person name="Huang S."/>
            <person name="Studholme D.J."/>
            <person name="Brady C.L."/>
        </authorList>
    </citation>
    <scope>NUCLEOTIDE SEQUENCE</scope>
    <source>
        <strain evidence="8">SAM114</strain>
    </source>
</reference>
<evidence type="ECO:0000256" key="3">
    <source>
        <dbReference type="ARBA" id="ARBA00022679"/>
    </source>
</evidence>
<evidence type="ECO:0000256" key="2">
    <source>
        <dbReference type="ARBA" id="ARBA00022603"/>
    </source>
</evidence>
<dbReference type="GO" id="GO:0005829">
    <property type="term" value="C:cytosol"/>
    <property type="evidence" value="ECO:0007669"/>
    <property type="project" value="TreeGrafter"/>
</dbReference>
<dbReference type="InterPro" id="IPR001537">
    <property type="entry name" value="SpoU_MeTrfase"/>
</dbReference>
<feature type="domain" description="tRNA/rRNA methyltransferase SpoU type" evidence="6">
    <location>
        <begin position="7"/>
        <end position="157"/>
    </location>
</feature>
<evidence type="ECO:0000256" key="5">
    <source>
        <dbReference type="RuleBase" id="RU362024"/>
    </source>
</evidence>
<keyword evidence="3 7" id="KW-0808">Transferase</keyword>
<evidence type="ECO:0000313" key="10">
    <source>
        <dbReference type="Proteomes" id="UP000439314"/>
    </source>
</evidence>
<dbReference type="GO" id="GO:0003723">
    <property type="term" value="F:RNA binding"/>
    <property type="evidence" value="ECO:0007669"/>
    <property type="project" value="InterPro"/>
</dbReference>
<proteinExistence type="inferred from homology"/>
<dbReference type="GO" id="GO:0002128">
    <property type="term" value="P:tRNA nucleoside ribose methylation"/>
    <property type="evidence" value="ECO:0007669"/>
    <property type="project" value="TreeGrafter"/>
</dbReference>
<keyword evidence="2 5" id="KW-0489">Methyltransferase</keyword>
<dbReference type="EMBL" id="WJPN01000017">
    <property type="protein sequence ID" value="MRH02075.1"/>
    <property type="molecule type" value="Genomic_DNA"/>
</dbReference>
<dbReference type="PANTHER" id="PTHR42786">
    <property type="entry name" value="TRNA/RRNA METHYLTRANSFERASE"/>
    <property type="match status" value="1"/>
</dbReference>
<keyword evidence="5" id="KW-0819">tRNA processing</keyword>
<comment type="similarity">
    <text evidence="1">Belongs to the class IV-like SAM-binding methyltransferase superfamily. RNA methyltransferase TrmH family.</text>
</comment>
<dbReference type="Gene3D" id="1.10.8.590">
    <property type="match status" value="1"/>
</dbReference>
<keyword evidence="5" id="KW-0963">Cytoplasm</keyword>
<dbReference type="Proteomes" id="UP000439314">
    <property type="component" value="Unassembled WGS sequence"/>
</dbReference>
<gene>
    <name evidence="5" type="primary">trmJ</name>
    <name evidence="7" type="ORF">GIY21_17400</name>
    <name evidence="8" type="ORF">GIY22_16990</name>
</gene>
<dbReference type="NCBIfam" id="TIGR00050">
    <property type="entry name" value="rRNA_methyl_1"/>
    <property type="match status" value="1"/>
</dbReference>
<sequence>MTDSLRIRFVLVGTQHPGNIGAAARAMKTMGLSRLVLVAPECELETEAYRRSAGAEDLLQQAPVLPALADAVADCRLVLGCTARSRRVSLEELLPADAAQRLTATSAEPAEVALVFGRERTGLTNEELQLCHAAVHIPSDPAFSSLNLAAAVQVLAYELRLAQLRGAAPAPAPAPGFREAPASHAQVEGLFGQLAETLDDIDFHKGRAPDSAMRKLRRLFLRTELTEQEVRLLRGVLSDAQRMARLAGQAGN</sequence>
<comment type="function">
    <text evidence="5">Catalyzes the formation of 2'O-methylated cytidine (Cm32) or 2'O-methylated uridine (Um32) at position 32 in tRNA.</text>
</comment>
<comment type="catalytic activity">
    <reaction evidence="5">
        <text>cytidine(32) in tRNA + S-adenosyl-L-methionine = 2'-O-methylcytidine(32) in tRNA + S-adenosyl-L-homocysteine + H(+)</text>
        <dbReference type="Rhea" id="RHEA:42932"/>
        <dbReference type="Rhea" id="RHEA-COMP:10288"/>
        <dbReference type="Rhea" id="RHEA-COMP:10289"/>
        <dbReference type="ChEBI" id="CHEBI:15378"/>
        <dbReference type="ChEBI" id="CHEBI:57856"/>
        <dbReference type="ChEBI" id="CHEBI:59789"/>
        <dbReference type="ChEBI" id="CHEBI:74495"/>
        <dbReference type="ChEBI" id="CHEBI:82748"/>
        <dbReference type="EC" id="2.1.1.200"/>
    </reaction>
</comment>
<dbReference type="RefSeq" id="WP_017914286.1">
    <property type="nucleotide sequence ID" value="NZ_CP132342.1"/>
</dbReference>